<dbReference type="GO" id="GO:0009986">
    <property type="term" value="C:cell surface"/>
    <property type="evidence" value="ECO:0007669"/>
    <property type="project" value="TreeGrafter"/>
</dbReference>
<dbReference type="Gene3D" id="3.20.20.80">
    <property type="entry name" value="Glycosidases"/>
    <property type="match status" value="1"/>
</dbReference>
<evidence type="ECO:0000313" key="8">
    <source>
        <dbReference type="Proteomes" id="UP000092967"/>
    </source>
</evidence>
<dbReference type="InterPro" id="IPR001547">
    <property type="entry name" value="Glyco_hydro_5"/>
</dbReference>
<gene>
    <name evidence="7" type="ORF">AXE80_10305</name>
</gene>
<dbReference type="AlphaFoldDB" id="A0A1B1Y785"/>
<dbReference type="PANTHER" id="PTHR31297">
    <property type="entry name" value="GLUCAN ENDO-1,6-BETA-GLUCOSIDASE B"/>
    <property type="match status" value="1"/>
</dbReference>
<keyword evidence="3 4" id="KW-0326">Glycosidase</keyword>
<dbReference type="EMBL" id="CP014224">
    <property type="protein sequence ID" value="ANW96642.1"/>
    <property type="molecule type" value="Genomic_DNA"/>
</dbReference>
<dbReference type="Pfam" id="PF00150">
    <property type="entry name" value="Cellulase"/>
    <property type="match status" value="1"/>
</dbReference>
<feature type="signal peptide" evidence="5">
    <location>
        <begin position="1"/>
        <end position="19"/>
    </location>
</feature>
<dbReference type="GO" id="GO:0005576">
    <property type="term" value="C:extracellular region"/>
    <property type="evidence" value="ECO:0007669"/>
    <property type="project" value="TreeGrafter"/>
</dbReference>
<dbReference type="InterPro" id="IPR050386">
    <property type="entry name" value="Glycosyl_hydrolase_5"/>
</dbReference>
<evidence type="ECO:0000256" key="4">
    <source>
        <dbReference type="RuleBase" id="RU361153"/>
    </source>
</evidence>
<evidence type="ECO:0000256" key="2">
    <source>
        <dbReference type="ARBA" id="ARBA00022801"/>
    </source>
</evidence>
<sequence length="582" mass="64429">MKKTTLFFLALFISAQLFSQTTPTQMIAKMGRGINLGNVMSAPIEGNWAPAVEETYFDDVKAKGFKTVRIPIRFDTYLTPLSSVNYTDAGGNYIGSSDDYTLSTAYLDRIEQVTDWALNKGLIAIIDVHGDHWFWDSYNASKDDYRTGADREAAVDRFKALWKAVSLRFKNKPDELLFEIMNEAYFSMSKADVDIINPAMLSIIREENPTRIVIVNGGGDNTYKAPQQMESSFLASDNYLMATFHYYVPFNFTSSGKEQYTDNDWGTQSDYDLLDTHFDQVKTWATNNGNIPVLLGEFGADNVNGHDYSTGQDGDHGGPDAASRKEYHRYVAKAAIDRGFAFTVWDAGEESNKTIYKVSDRTWVEDIIDALFDGVAATKEFNFDTDGDAEGWGNLTVSGGIATGSTSVYATTTAAVDASSFNYAHVLLKNNTSNGMLRMSFPQESDNTKRTFINIDNITENNSDFEYIDFDCTGLDGWTATVNDIKFHVKDNGNAAFVADGTIEIDKIIFDANSSLSTSTIPKKLKDVIVSSDNGTIYVKGANLKAVYSITGVLLENANLSHGIYLVVVTKNNQTEVVKLVI</sequence>
<feature type="chain" id="PRO_5008532554" description="Glycoside hydrolase family 5 domain-containing protein" evidence="5">
    <location>
        <begin position="20"/>
        <end position="582"/>
    </location>
</feature>
<evidence type="ECO:0000313" key="7">
    <source>
        <dbReference type="EMBL" id="ANW96642.1"/>
    </source>
</evidence>
<dbReference type="KEGG" id="wfu:AXE80_10305"/>
<evidence type="ECO:0000256" key="5">
    <source>
        <dbReference type="SAM" id="SignalP"/>
    </source>
</evidence>
<evidence type="ECO:0000259" key="6">
    <source>
        <dbReference type="Pfam" id="PF00150"/>
    </source>
</evidence>
<evidence type="ECO:0000256" key="1">
    <source>
        <dbReference type="ARBA" id="ARBA00022729"/>
    </source>
</evidence>
<name>A0A1B1Y785_9FLAO</name>
<feature type="domain" description="Glycoside hydrolase family 5" evidence="6">
    <location>
        <begin position="43"/>
        <end position="350"/>
    </location>
</feature>
<proteinExistence type="inferred from homology"/>
<comment type="similarity">
    <text evidence="4">Belongs to the glycosyl hydrolase 5 (cellulase A) family.</text>
</comment>
<dbReference type="SUPFAM" id="SSF51445">
    <property type="entry name" value="(Trans)glycosidases"/>
    <property type="match status" value="1"/>
</dbReference>
<reference evidence="7 8" key="1">
    <citation type="submission" date="2016-02" db="EMBL/GenBank/DDBJ databases">
        <authorList>
            <person name="Wen L."/>
            <person name="He K."/>
            <person name="Yang H."/>
        </authorList>
    </citation>
    <scope>NUCLEOTIDE SEQUENCE [LARGE SCALE GENOMIC DNA]</scope>
    <source>
        <strain evidence="7 8">CZ1127</strain>
    </source>
</reference>
<keyword evidence="8" id="KW-1185">Reference proteome</keyword>
<evidence type="ECO:0000256" key="3">
    <source>
        <dbReference type="ARBA" id="ARBA00023295"/>
    </source>
</evidence>
<dbReference type="Proteomes" id="UP000092967">
    <property type="component" value="Chromosome"/>
</dbReference>
<dbReference type="OrthoDB" id="1203282at2"/>
<dbReference type="RefSeq" id="WP_068826989.1">
    <property type="nucleotide sequence ID" value="NZ_CP014224.1"/>
</dbReference>
<dbReference type="PANTHER" id="PTHR31297:SF17">
    <property type="entry name" value="ENDOGLUCANASE"/>
    <property type="match status" value="1"/>
</dbReference>
<keyword evidence="2 4" id="KW-0378">Hydrolase</keyword>
<dbReference type="InterPro" id="IPR017853">
    <property type="entry name" value="GH"/>
</dbReference>
<keyword evidence="1 5" id="KW-0732">Signal</keyword>
<protein>
    <recommendedName>
        <fullName evidence="6">Glycoside hydrolase family 5 domain-containing protein</fullName>
    </recommendedName>
</protein>
<dbReference type="STRING" id="1790137.AXE80_10305"/>
<accession>A0A1B1Y785</accession>
<organism evidence="7 8">
    <name type="scientific">Wenyingzhuangia fucanilytica</name>
    <dbReference type="NCBI Taxonomy" id="1790137"/>
    <lineage>
        <taxon>Bacteria</taxon>
        <taxon>Pseudomonadati</taxon>
        <taxon>Bacteroidota</taxon>
        <taxon>Flavobacteriia</taxon>
        <taxon>Flavobacteriales</taxon>
        <taxon>Flavobacteriaceae</taxon>
        <taxon>Wenyingzhuangia</taxon>
    </lineage>
</organism>
<dbReference type="GO" id="GO:0009251">
    <property type="term" value="P:glucan catabolic process"/>
    <property type="evidence" value="ECO:0007669"/>
    <property type="project" value="TreeGrafter"/>
</dbReference>
<dbReference type="GO" id="GO:0008422">
    <property type="term" value="F:beta-glucosidase activity"/>
    <property type="evidence" value="ECO:0007669"/>
    <property type="project" value="TreeGrafter"/>
</dbReference>